<proteinExistence type="predicted"/>
<name>A0A6A4RSK7_SCOMX</name>
<comment type="caution">
    <text evidence="2">The sequence shown here is derived from an EMBL/GenBank/DDBJ whole genome shotgun (WGS) entry which is preliminary data.</text>
</comment>
<organism evidence="2 3">
    <name type="scientific">Scophthalmus maximus</name>
    <name type="common">Turbot</name>
    <name type="synonym">Psetta maxima</name>
    <dbReference type="NCBI Taxonomy" id="52904"/>
    <lineage>
        <taxon>Eukaryota</taxon>
        <taxon>Metazoa</taxon>
        <taxon>Chordata</taxon>
        <taxon>Craniata</taxon>
        <taxon>Vertebrata</taxon>
        <taxon>Euteleostomi</taxon>
        <taxon>Actinopterygii</taxon>
        <taxon>Neopterygii</taxon>
        <taxon>Teleostei</taxon>
        <taxon>Neoteleostei</taxon>
        <taxon>Acanthomorphata</taxon>
        <taxon>Carangaria</taxon>
        <taxon>Pleuronectiformes</taxon>
        <taxon>Pleuronectoidei</taxon>
        <taxon>Scophthalmidae</taxon>
        <taxon>Scophthalmus</taxon>
    </lineage>
</organism>
<evidence type="ECO:0000313" key="3">
    <source>
        <dbReference type="Proteomes" id="UP000438429"/>
    </source>
</evidence>
<protein>
    <submittedName>
        <fullName evidence="2">Uncharacterized protein</fullName>
    </submittedName>
</protein>
<sequence length="69" mass="7348">MSTNGANNSPGSSFQPEPFDPLVFALHCFDGDIGRGAARANAPWRRPAGPMAARGLASKAMADDRRFDK</sequence>
<reference evidence="2 3" key="1">
    <citation type="submission" date="2019-06" db="EMBL/GenBank/DDBJ databases">
        <title>Draft genomes of female and male turbot (Scophthalmus maximus).</title>
        <authorList>
            <person name="Xu H."/>
            <person name="Xu X.-W."/>
            <person name="Shao C."/>
            <person name="Chen S."/>
        </authorList>
    </citation>
    <scope>NUCLEOTIDE SEQUENCE [LARGE SCALE GENOMIC DNA]</scope>
    <source>
        <strain evidence="2">Ysfricsl-2016a</strain>
        <tissue evidence="2">Blood</tissue>
    </source>
</reference>
<gene>
    <name evidence="2" type="ORF">F2P81_021884</name>
</gene>
<dbReference type="Proteomes" id="UP000438429">
    <property type="component" value="Unassembled WGS sequence"/>
</dbReference>
<feature type="region of interest" description="Disordered" evidence="1">
    <location>
        <begin position="40"/>
        <end position="69"/>
    </location>
</feature>
<accession>A0A6A4RSK7</accession>
<dbReference type="EMBL" id="VEVO01000020">
    <property type="protein sequence ID" value="KAF0025003.1"/>
    <property type="molecule type" value="Genomic_DNA"/>
</dbReference>
<evidence type="ECO:0000313" key="2">
    <source>
        <dbReference type="EMBL" id="KAF0025003.1"/>
    </source>
</evidence>
<evidence type="ECO:0000256" key="1">
    <source>
        <dbReference type="SAM" id="MobiDB-lite"/>
    </source>
</evidence>
<dbReference type="AlphaFoldDB" id="A0A6A4RSK7"/>
<feature type="compositionally biased region" description="Low complexity" evidence="1">
    <location>
        <begin position="40"/>
        <end position="50"/>
    </location>
</feature>